<feature type="coiled-coil region" evidence="1">
    <location>
        <begin position="398"/>
        <end position="465"/>
    </location>
</feature>
<gene>
    <name evidence="2" type="ORF">ACFOMG_11845</name>
</gene>
<keyword evidence="3" id="KW-1185">Reference proteome</keyword>
<evidence type="ECO:0000256" key="1">
    <source>
        <dbReference type="SAM" id="Coils"/>
    </source>
</evidence>
<keyword evidence="1" id="KW-0175">Coiled coil</keyword>
<dbReference type="InterPro" id="IPR007139">
    <property type="entry name" value="DUF349"/>
</dbReference>
<feature type="coiled-coil region" evidence="1">
    <location>
        <begin position="231"/>
        <end position="282"/>
    </location>
</feature>
<name>A0ABV7VW91_9GAMM</name>
<comment type="caution">
    <text evidence="2">The sequence shown here is derived from an EMBL/GenBank/DDBJ whole genome shotgun (WGS) entry which is preliminary data.</text>
</comment>
<organism evidence="2 3">
    <name type="scientific">Bacterioplanoides pacificum</name>
    <dbReference type="NCBI Taxonomy" id="1171596"/>
    <lineage>
        <taxon>Bacteria</taxon>
        <taxon>Pseudomonadati</taxon>
        <taxon>Pseudomonadota</taxon>
        <taxon>Gammaproteobacteria</taxon>
        <taxon>Oceanospirillales</taxon>
        <taxon>Oceanospirillaceae</taxon>
        <taxon>Bacterioplanoides</taxon>
    </lineage>
</organism>
<accession>A0ABV7VW91</accession>
<evidence type="ECO:0000313" key="2">
    <source>
        <dbReference type="EMBL" id="MFC3680791.1"/>
    </source>
</evidence>
<proteinExistence type="predicted"/>
<evidence type="ECO:0000313" key="3">
    <source>
        <dbReference type="Proteomes" id="UP001595722"/>
    </source>
</evidence>
<dbReference type="EMBL" id="JBHRYB010000013">
    <property type="protein sequence ID" value="MFC3680791.1"/>
    <property type="molecule type" value="Genomic_DNA"/>
</dbReference>
<dbReference type="RefSeq" id="WP_376866891.1">
    <property type="nucleotide sequence ID" value="NZ_JBHRYB010000013.1"/>
</dbReference>
<sequence length="905" mass="101800">MALLSKLFKPKWQHQNPDVRRQAIADLRSDDQLLTFIHAEPLAELRDIAVRLIRSHAELEKLLGHNQPDVRESARQHWLGQLLNGHTSLEQIHDNPTLIRIASLTDDQQQRLEAVGRISDQDERLQLAMHNPVAKVRLAAAEGISDNDKLQQLLHHAQGKDKAVYRLCKDRLNASKAEREAQQATLARINALLANAEQLNRLGYNPEFNGRYQVISKEWQSLEQQASGEQQAAMRQQLQQAQATLSQHADEEARQAAAAQQAQQAKQQQAALLQQLQTLLDDSGNTDNAASDERQHTIEQLEYDWRTAAQAHKASSDDNRRFENQLQQLLSIHTSLSHYQENQQALHDWLDQPLPGDMRGLSQLRNQAQQWQKHYHWPAAISAPAWLAAIATRQQQASDALEELAKQQKSRLKTIDEQLQKLEQALTDGHAKDASKLQHQLQQNLRQVDNKVAQEQQRKAKALAAQLSEMRDWQGFAITPKKEALIAAMEALIDANIDPAALADQIHTLQEEWKALGSAQPDHDLWQRFQAAGDKAFEPCRDYFAQLAEQRQQFVAARQALTAELISYEQQLDWDNADWKVVQKTLDAARDAFRQYSPVERAAHKETQKAFQAACDAIYAHLQAEYGRNLDAKGELVQQAESLIEQDDLSAAIDRVKTLQQQWQQIGVTPRNPDQKLWKQFRSACDAIFARLDSEKAQRKAVLNNAVESAEKIVADAETLITQELADSAAIADAQNALAEFKQQFAAIELPRSAHQRLVKKLQAVDNSLNDQRRQLQQAAEKARWNGLIDRLNAIAANDSDAFAAAAELPAGYPAALFEQALTGQLTSTADAQDVVINLEVLADVESPDSDKARRMELQVQKLAQGLGQGLSKDAERQQLVEQWLQAQRSEALHSRFIAALKASL</sequence>
<protein>
    <submittedName>
        <fullName evidence="2">DUF349 domain-containing protein</fullName>
    </submittedName>
</protein>
<feature type="coiled-coil region" evidence="1">
    <location>
        <begin position="755"/>
        <end position="782"/>
    </location>
</feature>
<reference evidence="3" key="1">
    <citation type="journal article" date="2019" name="Int. J. Syst. Evol. Microbiol.">
        <title>The Global Catalogue of Microorganisms (GCM) 10K type strain sequencing project: providing services to taxonomists for standard genome sequencing and annotation.</title>
        <authorList>
            <consortium name="The Broad Institute Genomics Platform"/>
            <consortium name="The Broad Institute Genome Sequencing Center for Infectious Disease"/>
            <person name="Wu L."/>
            <person name="Ma J."/>
        </authorList>
    </citation>
    <scope>NUCLEOTIDE SEQUENCE [LARGE SCALE GENOMIC DNA]</scope>
    <source>
        <strain evidence="3">KCTC 42424</strain>
    </source>
</reference>
<dbReference type="Pfam" id="PF03993">
    <property type="entry name" value="DUF349"/>
    <property type="match status" value="4"/>
</dbReference>
<dbReference type="Proteomes" id="UP001595722">
    <property type="component" value="Unassembled WGS sequence"/>
</dbReference>